<name>A0AC58HFM9_DANRE</name>
<dbReference type="Proteomes" id="UP000000437">
    <property type="component" value="Chromosome 16"/>
</dbReference>
<protein>
    <submittedName>
        <fullName evidence="2">Myelin basic protein b isoform X2</fullName>
    </submittedName>
</protein>
<reference evidence="2" key="1">
    <citation type="submission" date="2025-08" db="UniProtKB">
        <authorList>
            <consortium name="RefSeq"/>
        </authorList>
    </citation>
    <scope>IDENTIFICATION</scope>
    <source>
        <strain evidence="2">Tuebingen</strain>
        <tissue evidence="2">Fibroblasts and whole tissue</tissue>
    </source>
</reference>
<sequence length="78" mass="8433">MASASSSQSTFRLGRTKKNPTVMDQIGKFFGGEKKKKGKREQKSQSSTKGQKGRGESQGTLTRIFKMGGSQSASSSKR</sequence>
<evidence type="ECO:0000313" key="1">
    <source>
        <dbReference type="Proteomes" id="UP000000437"/>
    </source>
</evidence>
<dbReference type="RefSeq" id="XP_073780791.1">
    <property type="nucleotide sequence ID" value="XM_073924690.1"/>
</dbReference>
<keyword evidence="1" id="KW-1185">Reference proteome</keyword>
<accession>A0AC58HFM9</accession>
<proteinExistence type="predicted"/>
<organism evidence="1 2">
    <name type="scientific">Danio rerio</name>
    <name type="common">Zebrafish</name>
    <name type="synonym">Brachydanio rerio</name>
    <dbReference type="NCBI Taxonomy" id="7955"/>
    <lineage>
        <taxon>Eukaryota</taxon>
        <taxon>Metazoa</taxon>
        <taxon>Chordata</taxon>
        <taxon>Craniata</taxon>
        <taxon>Vertebrata</taxon>
        <taxon>Euteleostomi</taxon>
        <taxon>Actinopterygii</taxon>
        <taxon>Neopterygii</taxon>
        <taxon>Teleostei</taxon>
        <taxon>Ostariophysi</taxon>
        <taxon>Cypriniformes</taxon>
        <taxon>Danionidae</taxon>
        <taxon>Danioninae</taxon>
        <taxon>Danio</taxon>
    </lineage>
</organism>
<gene>
    <name evidence="2" type="primary">mbpb</name>
    <name evidence="2" type="synonym">sb:cb183</name>
    <name evidence="2" type="synonym">si:dkey-241k19.2</name>
    <name evidence="2" type="synonym">wu:fb71b08</name>
</gene>
<evidence type="ECO:0000313" key="2">
    <source>
        <dbReference type="RefSeq" id="XP_073780791.1"/>
    </source>
</evidence>